<reference evidence="3 4" key="1">
    <citation type="submission" date="2015-07" db="EMBL/GenBank/DDBJ databases">
        <title>Comparative genomics of the Sigatoka disease complex on banana suggests a link between parallel evolutionary changes in Pseudocercospora fijiensis and Pseudocercospora eumusae and increased virulence on the banana host.</title>
        <authorList>
            <person name="Chang T.-C."/>
            <person name="Salvucci A."/>
            <person name="Crous P.W."/>
            <person name="Stergiopoulos I."/>
        </authorList>
    </citation>
    <scope>NUCLEOTIDE SEQUENCE [LARGE SCALE GENOMIC DNA]</scope>
    <source>
        <strain evidence="3 4">CBS 114824</strain>
    </source>
</reference>
<feature type="region of interest" description="Disordered" evidence="1">
    <location>
        <begin position="1"/>
        <end position="42"/>
    </location>
</feature>
<dbReference type="Pfam" id="PF24476">
    <property type="entry name" value="DUF7580"/>
    <property type="match status" value="1"/>
</dbReference>
<feature type="region of interest" description="Disordered" evidence="1">
    <location>
        <begin position="329"/>
        <end position="353"/>
    </location>
</feature>
<evidence type="ECO:0000313" key="3">
    <source>
        <dbReference type="EMBL" id="KXT04216.1"/>
    </source>
</evidence>
<dbReference type="AlphaFoldDB" id="A0A139HP53"/>
<organism evidence="3 4">
    <name type="scientific">Pseudocercospora eumusae</name>
    <dbReference type="NCBI Taxonomy" id="321146"/>
    <lineage>
        <taxon>Eukaryota</taxon>
        <taxon>Fungi</taxon>
        <taxon>Dikarya</taxon>
        <taxon>Ascomycota</taxon>
        <taxon>Pezizomycotina</taxon>
        <taxon>Dothideomycetes</taxon>
        <taxon>Dothideomycetidae</taxon>
        <taxon>Mycosphaerellales</taxon>
        <taxon>Mycosphaerellaceae</taxon>
        <taxon>Pseudocercospora</taxon>
    </lineage>
</organism>
<dbReference type="OrthoDB" id="3648680at2759"/>
<feature type="domain" description="DUF7580" evidence="2">
    <location>
        <begin position="251"/>
        <end position="608"/>
    </location>
</feature>
<dbReference type="InterPro" id="IPR056002">
    <property type="entry name" value="DUF7580"/>
</dbReference>
<name>A0A139HP53_9PEZI</name>
<sequence length="614" mass="69662">MSLSQGVGPVDGQSLKRKAVYRKNSAREQSRQQNGDHYGDTHETHNHYYALAKEPEASLACTIASALLALRASESGLEHYADGVLCAREHTKVERELRKMKHALSTEIAVLQNIVESLFHGEDEPIDLLILLLDVQRDRWNEPALEASIRCRLGPSCAAFANALHTIKVKAEEIQSALQIGSNGKGPFDLENDSVTKAFAKSKYGFNIKPYWPLIRIIEHSNRRLVRLDGESFNDLEVVGRKIKINHVDTYRKHASTLFELLNAVLVRDCGARHIASLCMGPLETHASVRPVDKEFPLAMRVIFEHDREIDPPPRTVWLVEEAEVRPFEASRPSEDHGPNKRTKVHFSSPHIAGMDTPARRGQRFLIEDLCTSIPQWRERLMSGDYLGELVDMTCSTGHILHLPKVPITERDLASAVKLDYILRRRGVDRLRLLSRRRLALAIAQGAMQLYGTPWMCDNWSKDEVVIFQKTSAGGDSYYACMMARFDQSPRSSKLKPESPTAVNYRKLPPSLVPSHEIFALGIILIELELQTPFEELQTSEDSRYGAELAVYFAALRLLDVLDTMPRYHSVARRCIKAEFDHQRPSLLDRKVQELFFRGVILELEADIQYMEKT</sequence>
<evidence type="ECO:0000256" key="1">
    <source>
        <dbReference type="SAM" id="MobiDB-lite"/>
    </source>
</evidence>
<dbReference type="PANTHER" id="PTHR35186">
    <property type="entry name" value="ANK_REP_REGION DOMAIN-CONTAINING PROTEIN"/>
    <property type="match status" value="1"/>
</dbReference>
<accession>A0A139HP53</accession>
<proteinExistence type="predicted"/>
<gene>
    <name evidence="3" type="ORF">AC578_71</name>
</gene>
<dbReference type="PANTHER" id="PTHR35186:SF4">
    <property type="entry name" value="PRION-INHIBITION AND PROPAGATION HELO DOMAIN-CONTAINING PROTEIN"/>
    <property type="match status" value="1"/>
</dbReference>
<feature type="compositionally biased region" description="Basic and acidic residues" evidence="1">
    <location>
        <begin position="329"/>
        <end position="339"/>
    </location>
</feature>
<evidence type="ECO:0000313" key="4">
    <source>
        <dbReference type="Proteomes" id="UP000070133"/>
    </source>
</evidence>
<dbReference type="Proteomes" id="UP000070133">
    <property type="component" value="Unassembled WGS sequence"/>
</dbReference>
<dbReference type="STRING" id="321146.A0A139HP53"/>
<protein>
    <recommendedName>
        <fullName evidence="2">DUF7580 domain-containing protein</fullName>
    </recommendedName>
</protein>
<dbReference type="EMBL" id="LFZN01000023">
    <property type="protein sequence ID" value="KXT04216.1"/>
    <property type="molecule type" value="Genomic_DNA"/>
</dbReference>
<evidence type="ECO:0000259" key="2">
    <source>
        <dbReference type="Pfam" id="PF24476"/>
    </source>
</evidence>
<comment type="caution">
    <text evidence="3">The sequence shown here is derived from an EMBL/GenBank/DDBJ whole genome shotgun (WGS) entry which is preliminary data.</text>
</comment>
<keyword evidence="4" id="KW-1185">Reference proteome</keyword>